<reference evidence="1 2" key="1">
    <citation type="journal article" date="2019" name="Sci. Rep.">
        <title>Orb-weaving spider Araneus ventricosus genome elucidates the spidroin gene catalogue.</title>
        <authorList>
            <person name="Kono N."/>
            <person name="Nakamura H."/>
            <person name="Ohtoshi R."/>
            <person name="Moran D.A.P."/>
            <person name="Shinohara A."/>
            <person name="Yoshida Y."/>
            <person name="Fujiwara M."/>
            <person name="Mori M."/>
            <person name="Tomita M."/>
            <person name="Arakawa K."/>
        </authorList>
    </citation>
    <scope>NUCLEOTIDE SEQUENCE [LARGE SCALE GENOMIC DNA]</scope>
</reference>
<protein>
    <submittedName>
        <fullName evidence="1">Uncharacterized protein</fullName>
    </submittedName>
</protein>
<sequence>MMISDLDSMADNFAVTEAEPSRHLVLSNIPTHGCPEHTGSINDKVRFNGINAEMMLQKCTNASTENKIGLNDLNVRRGTEKSAIIGNSFTEKSDSFEDCPVDVAYALAGPSFSQFNECYTSVCLKELVM</sequence>
<organism evidence="1 2">
    <name type="scientific">Araneus ventricosus</name>
    <name type="common">Orbweaver spider</name>
    <name type="synonym">Epeira ventricosa</name>
    <dbReference type="NCBI Taxonomy" id="182803"/>
    <lineage>
        <taxon>Eukaryota</taxon>
        <taxon>Metazoa</taxon>
        <taxon>Ecdysozoa</taxon>
        <taxon>Arthropoda</taxon>
        <taxon>Chelicerata</taxon>
        <taxon>Arachnida</taxon>
        <taxon>Araneae</taxon>
        <taxon>Araneomorphae</taxon>
        <taxon>Entelegynae</taxon>
        <taxon>Araneoidea</taxon>
        <taxon>Araneidae</taxon>
        <taxon>Araneus</taxon>
    </lineage>
</organism>
<dbReference type="AlphaFoldDB" id="A0A4Y2NJ26"/>
<dbReference type="EMBL" id="BGPR01009358">
    <property type="protein sequence ID" value="GBN39505.1"/>
    <property type="molecule type" value="Genomic_DNA"/>
</dbReference>
<comment type="caution">
    <text evidence="1">The sequence shown here is derived from an EMBL/GenBank/DDBJ whole genome shotgun (WGS) entry which is preliminary data.</text>
</comment>
<dbReference type="Proteomes" id="UP000499080">
    <property type="component" value="Unassembled WGS sequence"/>
</dbReference>
<evidence type="ECO:0000313" key="2">
    <source>
        <dbReference type="Proteomes" id="UP000499080"/>
    </source>
</evidence>
<gene>
    <name evidence="1" type="ORF">AVEN_54926_1</name>
</gene>
<evidence type="ECO:0000313" key="1">
    <source>
        <dbReference type="EMBL" id="GBN39505.1"/>
    </source>
</evidence>
<accession>A0A4Y2NJ26</accession>
<proteinExistence type="predicted"/>
<name>A0A4Y2NJ26_ARAVE</name>
<keyword evidence="2" id="KW-1185">Reference proteome</keyword>